<feature type="transmembrane region" description="Helical" evidence="1">
    <location>
        <begin position="160"/>
        <end position="180"/>
    </location>
</feature>
<organism evidence="2 3">
    <name type="scientific">Trichonephila inaurata madagascariensis</name>
    <dbReference type="NCBI Taxonomy" id="2747483"/>
    <lineage>
        <taxon>Eukaryota</taxon>
        <taxon>Metazoa</taxon>
        <taxon>Ecdysozoa</taxon>
        <taxon>Arthropoda</taxon>
        <taxon>Chelicerata</taxon>
        <taxon>Arachnida</taxon>
        <taxon>Araneae</taxon>
        <taxon>Araneomorphae</taxon>
        <taxon>Entelegynae</taxon>
        <taxon>Araneoidea</taxon>
        <taxon>Nephilidae</taxon>
        <taxon>Trichonephila</taxon>
        <taxon>Trichonephila inaurata</taxon>
    </lineage>
</organism>
<gene>
    <name evidence="2" type="ORF">TNIN_447301</name>
</gene>
<comment type="caution">
    <text evidence="2">The sequence shown here is derived from an EMBL/GenBank/DDBJ whole genome shotgun (WGS) entry which is preliminary data.</text>
</comment>
<name>A0A8X6XN29_9ARAC</name>
<evidence type="ECO:0000313" key="2">
    <source>
        <dbReference type="EMBL" id="GFY56166.1"/>
    </source>
</evidence>
<accession>A0A8X6XN29</accession>
<proteinExistence type="predicted"/>
<keyword evidence="1" id="KW-1133">Transmembrane helix</keyword>
<reference evidence="2" key="1">
    <citation type="submission" date="2020-08" db="EMBL/GenBank/DDBJ databases">
        <title>Multicomponent nature underlies the extraordinary mechanical properties of spider dragline silk.</title>
        <authorList>
            <person name="Kono N."/>
            <person name="Nakamura H."/>
            <person name="Mori M."/>
            <person name="Yoshida Y."/>
            <person name="Ohtoshi R."/>
            <person name="Malay A.D."/>
            <person name="Moran D.A.P."/>
            <person name="Tomita M."/>
            <person name="Numata K."/>
            <person name="Arakawa K."/>
        </authorList>
    </citation>
    <scope>NUCLEOTIDE SEQUENCE</scope>
</reference>
<keyword evidence="3" id="KW-1185">Reference proteome</keyword>
<evidence type="ECO:0000313" key="3">
    <source>
        <dbReference type="Proteomes" id="UP000886998"/>
    </source>
</evidence>
<sequence>MGFRYNLACHDCFEDMVRQLFPLLNRRLRHYFEKTFFERELSCYWTFRMTDHLEYFVSLNFSLDVGGGPNVAHKLAFQYTLMGGSKSGIEYFFRTLPLEDFEYVTRSFLFHLDERRGIIGTKSGFLPIPPKEHYSDSTYFLLSRFDEEQRNTILPGRHTAVMLNFLMYPFYGLFITYFAGTVNNRAKE</sequence>
<keyword evidence="1" id="KW-0812">Transmembrane</keyword>
<protein>
    <submittedName>
        <fullName evidence="2">Uncharacterized protein</fullName>
    </submittedName>
</protein>
<dbReference type="Proteomes" id="UP000886998">
    <property type="component" value="Unassembled WGS sequence"/>
</dbReference>
<evidence type="ECO:0000256" key="1">
    <source>
        <dbReference type="SAM" id="Phobius"/>
    </source>
</evidence>
<dbReference type="EMBL" id="BMAV01010793">
    <property type="protein sequence ID" value="GFY56166.1"/>
    <property type="molecule type" value="Genomic_DNA"/>
</dbReference>
<dbReference type="AlphaFoldDB" id="A0A8X6XN29"/>
<keyword evidence="1" id="KW-0472">Membrane</keyword>